<evidence type="ECO:0000313" key="1">
    <source>
        <dbReference type="EMBL" id="CAA9325050.1"/>
    </source>
</evidence>
<protein>
    <recommendedName>
        <fullName evidence="2">Phytoene/squalene synthetase-like protein</fullName>
    </recommendedName>
</protein>
<organism evidence="1">
    <name type="scientific">uncultured Lysobacter sp</name>
    <dbReference type="NCBI Taxonomy" id="271060"/>
    <lineage>
        <taxon>Bacteria</taxon>
        <taxon>Pseudomonadati</taxon>
        <taxon>Pseudomonadota</taxon>
        <taxon>Gammaproteobacteria</taxon>
        <taxon>Lysobacterales</taxon>
        <taxon>Lysobacteraceae</taxon>
        <taxon>Lysobacter</taxon>
        <taxon>environmental samples</taxon>
    </lineage>
</organism>
<reference evidence="1" key="1">
    <citation type="submission" date="2020-02" db="EMBL/GenBank/DDBJ databases">
        <authorList>
            <person name="Meier V. D."/>
        </authorList>
    </citation>
    <scope>NUCLEOTIDE SEQUENCE</scope>
    <source>
        <strain evidence="1">AVDCRST_MAG71</strain>
    </source>
</reference>
<dbReference type="AlphaFoldDB" id="A0A6J4LCB4"/>
<evidence type="ECO:0008006" key="2">
    <source>
        <dbReference type="Google" id="ProtNLM"/>
    </source>
</evidence>
<gene>
    <name evidence="1" type="ORF">AVDCRST_MAG71-1538</name>
</gene>
<name>A0A6J4LCB4_9GAMM</name>
<proteinExistence type="predicted"/>
<dbReference type="EMBL" id="CADCUA010000362">
    <property type="protein sequence ID" value="CAA9325050.1"/>
    <property type="molecule type" value="Genomic_DNA"/>
</dbReference>
<accession>A0A6J4LCB4</accession>
<sequence>MTAPAADATPDERSLADFIAKWRARWPEWQLAEVFVPAAQRPLALAWASLQQELLEAAWGGADARPGEAKLLWWQEELMGWSQGRRRHPLGVSLQRMPAPWAELARAVPALGRSRERPLDRADAFAAVAPAAHAATSIERALFGSNAASDDSLIAACWLAARATLHAEAAVPLAVLARTSAEQAPLVWRRELAAGWPASTGAARVRRLWGALARARLVCASPTDVPPAWRTLFTAWRAARN</sequence>